<dbReference type="Gene3D" id="2.40.128.110">
    <property type="entry name" value="Lipid/polyisoprenoid-binding, YceI-like"/>
    <property type="match status" value="1"/>
</dbReference>
<feature type="transmembrane region" description="Helical" evidence="3">
    <location>
        <begin position="7"/>
        <end position="27"/>
    </location>
</feature>
<dbReference type="SMART" id="SM00867">
    <property type="entry name" value="YceI"/>
    <property type="match status" value="1"/>
</dbReference>
<reference evidence="5" key="1">
    <citation type="submission" date="2020-02" db="EMBL/GenBank/DDBJ databases">
        <authorList>
            <person name="Meier V. D."/>
        </authorList>
    </citation>
    <scope>NUCLEOTIDE SEQUENCE</scope>
    <source>
        <strain evidence="5">AVDCRST_MAG26</strain>
    </source>
</reference>
<keyword evidence="3" id="KW-0812">Transmembrane</keyword>
<dbReference type="AlphaFoldDB" id="A0A6J4HXN0"/>
<dbReference type="Pfam" id="PF04264">
    <property type="entry name" value="YceI"/>
    <property type="match status" value="1"/>
</dbReference>
<evidence type="ECO:0000256" key="2">
    <source>
        <dbReference type="SAM" id="MobiDB-lite"/>
    </source>
</evidence>
<dbReference type="InterPro" id="IPR036761">
    <property type="entry name" value="TTHA0802/YceI-like_sf"/>
</dbReference>
<evidence type="ECO:0000256" key="3">
    <source>
        <dbReference type="SAM" id="Phobius"/>
    </source>
</evidence>
<dbReference type="PANTHER" id="PTHR34406">
    <property type="entry name" value="PROTEIN YCEI"/>
    <property type="match status" value="1"/>
</dbReference>
<organism evidence="5">
    <name type="scientific">uncultured Chloroflexia bacterium</name>
    <dbReference type="NCBI Taxonomy" id="1672391"/>
    <lineage>
        <taxon>Bacteria</taxon>
        <taxon>Bacillati</taxon>
        <taxon>Chloroflexota</taxon>
        <taxon>Chloroflexia</taxon>
        <taxon>environmental samples</taxon>
    </lineage>
</organism>
<evidence type="ECO:0000259" key="4">
    <source>
        <dbReference type="SMART" id="SM00867"/>
    </source>
</evidence>
<feature type="domain" description="Lipid/polyisoprenoid-binding YceI-like" evidence="4">
    <location>
        <begin position="111"/>
        <end position="283"/>
    </location>
</feature>
<name>A0A6J4HXN0_9CHLR</name>
<dbReference type="EMBL" id="CADCTK010000280">
    <property type="protein sequence ID" value="CAA9235992.1"/>
    <property type="molecule type" value="Genomic_DNA"/>
</dbReference>
<comment type="similarity">
    <text evidence="1">Belongs to the UPF0312 family.</text>
</comment>
<evidence type="ECO:0000256" key="1">
    <source>
        <dbReference type="ARBA" id="ARBA00008812"/>
    </source>
</evidence>
<gene>
    <name evidence="5" type="ORF">AVDCRST_MAG26-1201</name>
</gene>
<keyword evidence="3" id="KW-1133">Transmembrane helix</keyword>
<proteinExistence type="inferred from homology"/>
<keyword evidence="3" id="KW-0472">Membrane</keyword>
<dbReference type="InterPro" id="IPR007372">
    <property type="entry name" value="Lipid/polyisoprenoid-bd_YceI"/>
</dbReference>
<protein>
    <recommendedName>
        <fullName evidence="4">Lipid/polyisoprenoid-binding YceI-like domain-containing protein</fullName>
    </recommendedName>
</protein>
<evidence type="ECO:0000313" key="5">
    <source>
        <dbReference type="EMBL" id="CAA9235992.1"/>
    </source>
</evidence>
<accession>A0A6J4HXN0</accession>
<feature type="compositionally biased region" description="Low complexity" evidence="2">
    <location>
        <begin position="55"/>
        <end position="107"/>
    </location>
</feature>
<dbReference type="SUPFAM" id="SSF101874">
    <property type="entry name" value="YceI-like"/>
    <property type="match status" value="1"/>
</dbReference>
<feature type="region of interest" description="Disordered" evidence="2">
    <location>
        <begin position="55"/>
        <end position="108"/>
    </location>
</feature>
<sequence length="285" mass="28967">MANLKKIVGAGIVVVAMIAAVMAYSVFKTPAQASAPIEAIPLAATSAGASTSAATVEATPDAGDAASTSEAAASVAPTATPEVAATGQPASASAPETTETEAAASSAGPVLAQIVPEESEVRFLIDEVLNGAPKTVVGTTNQVAGEIAVDPNDPGQTRVGVIQVNARTLATDSGMRNRTIANRILQTGQYEFITFTPTSIVGLPEQGAIGQAYTFQMVGDLTIRDVTKQVTFDVSATAQSENRLEGTARTAVRYADYGISIPSVPQVASVGDEVKIEIDFVAAAS</sequence>
<dbReference type="PANTHER" id="PTHR34406:SF1">
    <property type="entry name" value="PROTEIN YCEI"/>
    <property type="match status" value="1"/>
</dbReference>